<proteinExistence type="predicted"/>
<keyword evidence="2" id="KW-1185">Reference proteome</keyword>
<accession>A0A7J7LXB9</accession>
<dbReference type="Proteomes" id="UP000541444">
    <property type="component" value="Unassembled WGS sequence"/>
</dbReference>
<gene>
    <name evidence="1" type="ORF">GIB67_039379</name>
</gene>
<reference evidence="1 2" key="1">
    <citation type="journal article" date="2020" name="IScience">
        <title>Genome Sequencing of the Endangered Kingdonia uniflora (Circaeasteraceae, Ranunculales) Reveals Potential Mechanisms of Evolutionary Specialization.</title>
        <authorList>
            <person name="Sun Y."/>
            <person name="Deng T."/>
            <person name="Zhang A."/>
            <person name="Moore M.J."/>
            <person name="Landis J.B."/>
            <person name="Lin N."/>
            <person name="Zhang H."/>
            <person name="Zhang X."/>
            <person name="Huang J."/>
            <person name="Zhang X."/>
            <person name="Sun H."/>
            <person name="Wang H."/>
        </authorList>
    </citation>
    <scope>NUCLEOTIDE SEQUENCE [LARGE SCALE GENOMIC DNA]</scope>
    <source>
        <strain evidence="1">TB1705</strain>
        <tissue evidence="1">Leaf</tissue>
    </source>
</reference>
<evidence type="ECO:0008006" key="3">
    <source>
        <dbReference type="Google" id="ProtNLM"/>
    </source>
</evidence>
<dbReference type="AlphaFoldDB" id="A0A7J7LXB9"/>
<name>A0A7J7LXB9_9MAGN</name>
<protein>
    <recommendedName>
        <fullName evidence="3">Aminotransferase-like plant mobile domain-containing protein</fullName>
    </recommendedName>
</protein>
<organism evidence="1 2">
    <name type="scientific">Kingdonia uniflora</name>
    <dbReference type="NCBI Taxonomy" id="39325"/>
    <lineage>
        <taxon>Eukaryota</taxon>
        <taxon>Viridiplantae</taxon>
        <taxon>Streptophyta</taxon>
        <taxon>Embryophyta</taxon>
        <taxon>Tracheophyta</taxon>
        <taxon>Spermatophyta</taxon>
        <taxon>Magnoliopsida</taxon>
        <taxon>Ranunculales</taxon>
        <taxon>Circaeasteraceae</taxon>
        <taxon>Kingdonia</taxon>
    </lineage>
</organism>
<sequence length="365" mass="40769">MRPHGTFTSVIKVWKDISIIPPVRDAMVSYEDAWSALSNVRQLLPNIDSIHIKSGNISISHLRMHLTIVADQEDDITISHTLMLFGMGHLWFQTANNTVLLGYHMAVANLDEAAQYDWGFAILASLYHGLDTAVTTGGAITGFSKLLVYWLYEYCGVGYPIVKEELKRGRDIQVVPLPPGGGTRMRQRGSGPQTRGEVLAVGRGVLEIILSRYRVYSNRNWDLAVKRIPRGVPFLISKPISSYPFTFLRFTLPSSIGNLFTLCYCTLLSTPQPQMSSLSSDSSITDPLGVSSSSSDDLIFDCAAEIYILHQATMTIVVHNATSSHGGSVMGRKDKRKKRDHPLGNYSIIQDYFKPNYTYEPWQFQ</sequence>
<comment type="caution">
    <text evidence="1">The sequence shown here is derived from an EMBL/GenBank/DDBJ whole genome shotgun (WGS) entry which is preliminary data.</text>
</comment>
<dbReference type="EMBL" id="JACGCM010001933">
    <property type="protein sequence ID" value="KAF6147249.1"/>
    <property type="molecule type" value="Genomic_DNA"/>
</dbReference>
<evidence type="ECO:0000313" key="2">
    <source>
        <dbReference type="Proteomes" id="UP000541444"/>
    </source>
</evidence>
<evidence type="ECO:0000313" key="1">
    <source>
        <dbReference type="EMBL" id="KAF6147249.1"/>
    </source>
</evidence>